<sequence length="56" mass="6557">MNLKDAQRQRKLNKKNIPLLGTLSDKIVKSKNKKREDKLQDAENKLKNLKAKNQKL</sequence>
<name>A0ABM8JP25_9MOLU</name>
<evidence type="ECO:0000256" key="1">
    <source>
        <dbReference type="SAM" id="MobiDB-lite"/>
    </source>
</evidence>
<feature type="compositionally biased region" description="Basic residues" evidence="1">
    <location>
        <begin position="47"/>
        <end position="56"/>
    </location>
</feature>
<keyword evidence="3" id="KW-1185">Reference proteome</keyword>
<feature type="region of interest" description="Disordered" evidence="1">
    <location>
        <begin position="28"/>
        <end position="56"/>
    </location>
</feature>
<organism evidence="2 3">
    <name type="scientific">Spiroplasma ixodetis</name>
    <dbReference type="NCBI Taxonomy" id="2141"/>
    <lineage>
        <taxon>Bacteria</taxon>
        <taxon>Bacillati</taxon>
        <taxon>Mycoplasmatota</taxon>
        <taxon>Mollicutes</taxon>
        <taxon>Entomoplasmatales</taxon>
        <taxon>Spiroplasmataceae</taxon>
        <taxon>Spiroplasma</taxon>
    </lineage>
</organism>
<accession>A0ABM8JP25</accession>
<protein>
    <submittedName>
        <fullName evidence="2">Uncharacterized protein</fullName>
    </submittedName>
</protein>
<reference evidence="3" key="1">
    <citation type="journal article" date="2024" name="FEMS Microbiol. Lett.">
        <title>Genomic insights into Spiroplasma endosymbionts that induce male-killing and protective phenotypes in the pea aphid.</title>
        <authorList>
            <person name="Arai H."/>
            <person name="Legeai F."/>
            <person name="Kageyama D."/>
            <person name="Sugio A."/>
            <person name="Simon J.C."/>
        </authorList>
    </citation>
    <scope>NUCLEOTIDE SEQUENCE [LARGE SCALE GENOMIC DNA]</scope>
    <source>
        <strain evidence="3">sAp269</strain>
    </source>
</reference>
<proteinExistence type="predicted"/>
<feature type="compositionally biased region" description="Basic and acidic residues" evidence="1">
    <location>
        <begin position="34"/>
        <end position="46"/>
    </location>
</feature>
<dbReference type="EMBL" id="AP028955">
    <property type="protein sequence ID" value="BET39100.1"/>
    <property type="molecule type" value="Genomic_DNA"/>
</dbReference>
<gene>
    <name evidence="2" type="ORF">SAP269_16890</name>
</gene>
<evidence type="ECO:0000313" key="2">
    <source>
        <dbReference type="EMBL" id="BET39100.1"/>
    </source>
</evidence>
<dbReference type="RefSeq" id="WP_353305966.1">
    <property type="nucleotide sequence ID" value="NZ_AP028955.1"/>
</dbReference>
<dbReference type="Proteomes" id="UP001473424">
    <property type="component" value="Chromosome"/>
</dbReference>
<evidence type="ECO:0000313" key="3">
    <source>
        <dbReference type="Proteomes" id="UP001473424"/>
    </source>
</evidence>